<evidence type="ECO:0000313" key="11">
    <source>
        <dbReference type="Proteomes" id="UP000286907"/>
    </source>
</evidence>
<evidence type="ECO:0000256" key="3">
    <source>
        <dbReference type="ARBA" id="ARBA00022692"/>
    </source>
</evidence>
<protein>
    <submittedName>
        <fullName evidence="9">Rhomboid family intramembrane serine protease</fullName>
    </submittedName>
</protein>
<dbReference type="Gene3D" id="1.20.1540.10">
    <property type="entry name" value="Rhomboid-like"/>
    <property type="match status" value="1"/>
</dbReference>
<comment type="subcellular location">
    <subcellularLocation>
        <location evidence="1">Membrane</location>
        <topology evidence="1">Multi-pass membrane protein</topology>
    </subcellularLocation>
</comment>
<dbReference type="SUPFAM" id="SSF144091">
    <property type="entry name" value="Rhomboid-like"/>
    <property type="match status" value="1"/>
</dbReference>
<evidence type="ECO:0000313" key="10">
    <source>
        <dbReference type="EMBL" id="QAS70338.1"/>
    </source>
</evidence>
<dbReference type="RefSeq" id="WP_128686805.1">
    <property type="nucleotide sequence ID" value="NZ_CP029684.2"/>
</dbReference>
<keyword evidence="11" id="KW-1185">Reference proteome</keyword>
<dbReference type="Proteomes" id="UP001167919">
    <property type="component" value="Unassembled WGS sequence"/>
</dbReference>
<feature type="transmembrane region" description="Helical" evidence="7">
    <location>
        <begin position="168"/>
        <end position="184"/>
    </location>
</feature>
<evidence type="ECO:0000256" key="7">
    <source>
        <dbReference type="SAM" id="Phobius"/>
    </source>
</evidence>
<evidence type="ECO:0000256" key="5">
    <source>
        <dbReference type="ARBA" id="ARBA00022989"/>
    </source>
</evidence>
<dbReference type="EMBL" id="CP029684">
    <property type="protein sequence ID" value="QAS70338.1"/>
    <property type="molecule type" value="Genomic_DNA"/>
</dbReference>
<dbReference type="GO" id="GO:0004252">
    <property type="term" value="F:serine-type endopeptidase activity"/>
    <property type="evidence" value="ECO:0007669"/>
    <property type="project" value="InterPro"/>
</dbReference>
<dbReference type="GO" id="GO:0006508">
    <property type="term" value="P:proteolysis"/>
    <property type="evidence" value="ECO:0007669"/>
    <property type="project" value="UniProtKB-KW"/>
</dbReference>
<dbReference type="EMBL" id="SDWY01000001">
    <property type="protein sequence ID" value="MDN6899650.1"/>
    <property type="molecule type" value="Genomic_DNA"/>
</dbReference>
<name>A0AAJ1R8T8_9LACO</name>
<sequence>MKHSFWRSIPPVTLTIFFVTLFVYLIQVIVDAFIYQSFSPFFIIGRLISGPSIQSMVFMGGEVSSLVVRGDWYRLFMPILLHSSLMHIFSNMLTLIIVGPFVERLFGRVKYLIIYIVAGIWGNLLTFIFDPNPNVVSVGASGALFGLFGAMIAIAWYNRNNLAFKRQLVIFTAFAVFNLISNFSAPSVDIWAHLGGLIAGVLVALVSNFPSSQYGGIKILVRVGSVIILLLPLVWTGFQIIGN</sequence>
<feature type="transmembrane region" description="Helical" evidence="7">
    <location>
        <begin position="109"/>
        <end position="129"/>
    </location>
</feature>
<evidence type="ECO:0000256" key="1">
    <source>
        <dbReference type="ARBA" id="ARBA00004141"/>
    </source>
</evidence>
<feature type="transmembrane region" description="Helical" evidence="7">
    <location>
        <begin position="190"/>
        <end position="207"/>
    </location>
</feature>
<evidence type="ECO:0000256" key="4">
    <source>
        <dbReference type="ARBA" id="ARBA00022801"/>
    </source>
</evidence>
<keyword evidence="4" id="KW-0378">Hydrolase</keyword>
<dbReference type="InterPro" id="IPR050925">
    <property type="entry name" value="Rhomboid_protease_S54"/>
</dbReference>
<dbReference type="PANTHER" id="PTHR43731">
    <property type="entry name" value="RHOMBOID PROTEASE"/>
    <property type="match status" value="1"/>
</dbReference>
<feature type="transmembrane region" description="Helical" evidence="7">
    <location>
        <begin position="219"/>
        <end position="241"/>
    </location>
</feature>
<dbReference type="AlphaFoldDB" id="A0AAJ1R8T8"/>
<reference evidence="10" key="3">
    <citation type="submission" date="2020-01" db="EMBL/GenBank/DDBJ databases">
        <authorList>
            <person name="Cousin F.J."/>
            <person name="Le Guellec R."/>
            <person name="Cretenet M."/>
        </authorList>
    </citation>
    <scope>NUCLEOTIDE SEQUENCE</scope>
    <source>
        <strain evidence="10">UCMA 15228</strain>
    </source>
</reference>
<dbReference type="GO" id="GO:0016020">
    <property type="term" value="C:membrane"/>
    <property type="evidence" value="ECO:0007669"/>
    <property type="project" value="UniProtKB-SubCell"/>
</dbReference>
<dbReference type="Proteomes" id="UP000286907">
    <property type="component" value="Chromosome"/>
</dbReference>
<reference evidence="9" key="2">
    <citation type="submission" date="2019-01" db="EMBL/GenBank/DDBJ databases">
        <title>Oenococcus sicerae UCMA17102.</title>
        <authorList>
            <person name="Cousin F.J."/>
            <person name="Le Guellec R."/>
            <person name="Cretenet M."/>
        </authorList>
    </citation>
    <scope>NUCLEOTIDE SEQUENCE</scope>
    <source>
        <strain evidence="9">UCMA17102</strain>
    </source>
</reference>
<accession>A0AAJ1R8T8</accession>
<keyword evidence="9" id="KW-0645">Protease</keyword>
<dbReference type="Pfam" id="PF01694">
    <property type="entry name" value="Rhomboid"/>
    <property type="match status" value="1"/>
</dbReference>
<proteinExistence type="inferred from homology"/>
<dbReference type="PANTHER" id="PTHR43731:SF14">
    <property type="entry name" value="PRESENILIN-ASSOCIATED RHOMBOID-LIKE PROTEIN, MITOCHONDRIAL"/>
    <property type="match status" value="1"/>
</dbReference>
<evidence type="ECO:0000313" key="9">
    <source>
        <dbReference type="EMBL" id="MDN6899650.1"/>
    </source>
</evidence>
<feature type="transmembrane region" description="Helical" evidence="7">
    <location>
        <begin position="12"/>
        <end position="34"/>
    </location>
</feature>
<feature type="transmembrane region" description="Helical" evidence="7">
    <location>
        <begin position="79"/>
        <end position="102"/>
    </location>
</feature>
<keyword evidence="5 7" id="KW-1133">Transmembrane helix</keyword>
<feature type="domain" description="Peptidase S54 rhomboid" evidence="8">
    <location>
        <begin position="70"/>
        <end position="206"/>
    </location>
</feature>
<organism evidence="9 12">
    <name type="scientific">Oenococcus sicerae</name>
    <dbReference type="NCBI Taxonomy" id="2203724"/>
    <lineage>
        <taxon>Bacteria</taxon>
        <taxon>Bacillati</taxon>
        <taxon>Bacillota</taxon>
        <taxon>Bacilli</taxon>
        <taxon>Lactobacillales</taxon>
        <taxon>Lactobacillaceae</taxon>
        <taxon>Oenococcus</taxon>
    </lineage>
</organism>
<evidence type="ECO:0000259" key="8">
    <source>
        <dbReference type="Pfam" id="PF01694"/>
    </source>
</evidence>
<comment type="similarity">
    <text evidence="2">Belongs to the peptidase S54 family.</text>
</comment>
<evidence type="ECO:0000313" key="12">
    <source>
        <dbReference type="Proteomes" id="UP001167919"/>
    </source>
</evidence>
<reference evidence="10 11" key="1">
    <citation type="journal article" date="2019" name="Syst. Appl. Microbiol.">
        <title>Oenococcus sicerae sp. nov., isolated from French cider.</title>
        <authorList>
            <person name="Cousin F.J."/>
            <person name="Le Guellec R."/>
            <person name="Chagnot C."/>
            <person name="Goux D."/>
            <person name="Dalmasso M."/>
            <person name="Laplace J.M."/>
            <person name="Cretenet M."/>
        </authorList>
    </citation>
    <scope>NUCLEOTIDE SEQUENCE [LARGE SCALE GENOMIC DNA]</scope>
    <source>
        <strain evidence="10 11">UCMA 15228</strain>
    </source>
</reference>
<keyword evidence="3 7" id="KW-0812">Transmembrane</keyword>
<dbReference type="InterPro" id="IPR035952">
    <property type="entry name" value="Rhomboid-like_sf"/>
</dbReference>
<keyword evidence="6 7" id="KW-0472">Membrane</keyword>
<evidence type="ECO:0000256" key="2">
    <source>
        <dbReference type="ARBA" id="ARBA00009045"/>
    </source>
</evidence>
<dbReference type="InterPro" id="IPR022764">
    <property type="entry name" value="Peptidase_S54_rhomboid_dom"/>
</dbReference>
<evidence type="ECO:0000256" key="6">
    <source>
        <dbReference type="ARBA" id="ARBA00023136"/>
    </source>
</evidence>
<gene>
    <name evidence="10" type="ORF">DLJ48_07275</name>
    <name evidence="9" type="ORF">EVC35_01325</name>
</gene>
<feature type="transmembrane region" description="Helical" evidence="7">
    <location>
        <begin position="135"/>
        <end position="156"/>
    </location>
</feature>